<sequence length="138" mass="14978">MKRMCFAFLAVASTLPSYASSLTGAYVFRVQSAAGGNEYVEGKSTTVNDHGGAWMQITTDDIGYGKAAQAKLLSNALREIKTEPLCKNGNAVGPCRRGETIIGYRRTWDANGHQGGNFEYAVYPATSGKEQRVTFQVR</sequence>
<keyword evidence="1" id="KW-0732">Signal</keyword>
<feature type="signal peptide" evidence="1">
    <location>
        <begin position="1"/>
        <end position="19"/>
    </location>
</feature>
<feature type="chain" id="PRO_5021408096" evidence="1">
    <location>
        <begin position="20"/>
        <end position="138"/>
    </location>
</feature>
<organism evidence="2 3">
    <name type="scientific">Luteibacter pinisoli</name>
    <dbReference type="NCBI Taxonomy" id="2589080"/>
    <lineage>
        <taxon>Bacteria</taxon>
        <taxon>Pseudomonadati</taxon>
        <taxon>Pseudomonadota</taxon>
        <taxon>Gammaproteobacteria</taxon>
        <taxon>Lysobacterales</taxon>
        <taxon>Rhodanobacteraceae</taxon>
        <taxon>Luteibacter</taxon>
    </lineage>
</organism>
<evidence type="ECO:0000313" key="3">
    <source>
        <dbReference type="Proteomes" id="UP000316093"/>
    </source>
</evidence>
<reference evidence="2 3" key="1">
    <citation type="submission" date="2019-06" db="EMBL/GenBank/DDBJ databases">
        <title>A complete genome sequence for Luteibacter pinisoli MAH-14.</title>
        <authorList>
            <person name="Baltrus D.A."/>
        </authorList>
    </citation>
    <scope>NUCLEOTIDE SEQUENCE [LARGE SCALE GENOMIC DNA]</scope>
    <source>
        <strain evidence="2 3">MAH-14</strain>
    </source>
</reference>
<accession>A0A4Y5Z8U5</accession>
<evidence type="ECO:0000256" key="1">
    <source>
        <dbReference type="SAM" id="SignalP"/>
    </source>
</evidence>
<dbReference type="OrthoDB" id="5323736at2"/>
<keyword evidence="3" id="KW-1185">Reference proteome</keyword>
<dbReference type="AlphaFoldDB" id="A0A4Y5Z8U5"/>
<dbReference type="Proteomes" id="UP000316093">
    <property type="component" value="Chromosome"/>
</dbReference>
<gene>
    <name evidence="2" type="ORF">FIV34_16895</name>
</gene>
<dbReference type="RefSeq" id="WP_139984690.1">
    <property type="nucleotide sequence ID" value="NZ_CP041046.1"/>
</dbReference>
<evidence type="ECO:0000313" key="2">
    <source>
        <dbReference type="EMBL" id="QDE40765.1"/>
    </source>
</evidence>
<name>A0A4Y5Z8U5_9GAMM</name>
<dbReference type="InterPro" id="IPR032624">
    <property type="entry name" value="DUF4879"/>
</dbReference>
<dbReference type="KEGG" id="lpy:FIV34_16895"/>
<protein>
    <submittedName>
        <fullName evidence="2">DUF4879 domain-containing protein</fullName>
    </submittedName>
</protein>
<dbReference type="EMBL" id="CP041046">
    <property type="protein sequence ID" value="QDE40765.1"/>
    <property type="molecule type" value="Genomic_DNA"/>
</dbReference>
<proteinExistence type="predicted"/>
<dbReference type="Pfam" id="PF16219">
    <property type="entry name" value="DUF4879"/>
    <property type="match status" value="1"/>
</dbReference>